<reference evidence="10 11" key="1">
    <citation type="submission" date="2019-03" db="EMBL/GenBank/DDBJ databases">
        <title>Bacillus niacini sp. nov. a Nicotinate-Metabolizing Mesophile Isolated from Soil.</title>
        <authorList>
            <person name="Zhang G."/>
        </authorList>
    </citation>
    <scope>NUCLEOTIDE SEQUENCE [LARGE SCALE GENOMIC DNA]</scope>
    <source>
        <strain evidence="10 11">WN066</strain>
    </source>
</reference>
<keyword evidence="7" id="KW-0812">Transmembrane</keyword>
<dbReference type="PROSITE" id="PS52029">
    <property type="entry name" value="LD_TPASE"/>
    <property type="match status" value="1"/>
</dbReference>
<dbReference type="SUPFAM" id="SSF143985">
    <property type="entry name" value="L,D-transpeptidase pre-catalytic domain-like"/>
    <property type="match status" value="1"/>
</dbReference>
<keyword evidence="7" id="KW-1133">Transmembrane helix</keyword>
<evidence type="ECO:0000256" key="7">
    <source>
        <dbReference type="SAM" id="Phobius"/>
    </source>
</evidence>
<dbReference type="RefSeq" id="WP_133334890.1">
    <property type="nucleotide sequence ID" value="NZ_JAVGVR010000001.1"/>
</dbReference>
<dbReference type="Pfam" id="PF12229">
    <property type="entry name" value="PG_binding_4"/>
    <property type="match status" value="1"/>
</dbReference>
<sequence>MRSTVYMPIRQIHKRRNNPLRMLINGKSIVIAIIVLLALGFAGIYYYQATRFNQNIKINGTKVGGLTADHALKKLQSTVLKNEVFIGKDRIFNGKDTKTGFSNKDLNNVKEILKKQKTFLPSSKEKKYTLLPSNVDKYHSQTIRENVENQLKAINKSLKGTSDSAVFLKNGKIITPNSNIGHLVDVGGTIKDYQKKEYNSVIHLNPVYIEPTNVNTALVKKEENLLQELLQRTVDYKLQDKIYSLKAREVIKNASLSKKMKYIIDPSMIKNKIAEMNRSQSTLNKNYKFKTHSGKVISVKGKSYGWAIDVDAETKRIVKAFEKGENSIKAYNIYGVGWSTYGVGYHVTSNNGIGDTYAEVSINDQRIWIYKNGQLKVTTSVVTGWHGVNQDTPKGVWYVQYKKSPSILRGSEVGNPNYSVKVTYWAPFTLDGVGFHDAGWRSNWASNAYLSNGSGGCVNIKPDVMKKVYANLVQNEAVVVY</sequence>
<feature type="active site" description="Proton donor/acceptor" evidence="6">
    <location>
        <position position="436"/>
    </location>
</feature>
<feature type="transmembrane region" description="Helical" evidence="7">
    <location>
        <begin position="20"/>
        <end position="47"/>
    </location>
</feature>
<dbReference type="Gene3D" id="2.40.440.10">
    <property type="entry name" value="L,D-transpeptidase catalytic domain-like"/>
    <property type="match status" value="1"/>
</dbReference>
<dbReference type="GO" id="GO:0018104">
    <property type="term" value="P:peptidoglycan-protein cross-linking"/>
    <property type="evidence" value="ECO:0007669"/>
    <property type="project" value="TreeGrafter"/>
</dbReference>
<dbReference type="Gene3D" id="3.10.20.800">
    <property type="match status" value="1"/>
</dbReference>
<comment type="caution">
    <text evidence="10">The sequence shown here is derived from an EMBL/GenBank/DDBJ whole genome shotgun (WGS) entry which is preliminary data.</text>
</comment>
<dbReference type="PANTHER" id="PTHR30582">
    <property type="entry name" value="L,D-TRANSPEPTIDASE"/>
    <property type="match status" value="1"/>
</dbReference>
<evidence type="ECO:0000256" key="1">
    <source>
        <dbReference type="ARBA" id="ARBA00004752"/>
    </source>
</evidence>
<evidence type="ECO:0000256" key="3">
    <source>
        <dbReference type="ARBA" id="ARBA00022960"/>
    </source>
</evidence>
<keyword evidence="5 6" id="KW-0961">Cell wall biogenesis/degradation</keyword>
<dbReference type="InterPro" id="IPR022029">
    <property type="entry name" value="YoaR-like_PG-bd"/>
</dbReference>
<name>A0A4R5VQB2_9BACI</name>
<dbReference type="CDD" id="cd16913">
    <property type="entry name" value="YkuD_like"/>
    <property type="match status" value="1"/>
</dbReference>
<dbReference type="UniPathway" id="UPA00219"/>
<keyword evidence="3 6" id="KW-0133">Cell shape</keyword>
<dbReference type="InterPro" id="IPR050979">
    <property type="entry name" value="LD-transpeptidase"/>
</dbReference>
<evidence type="ECO:0000259" key="8">
    <source>
        <dbReference type="PROSITE" id="PS52029"/>
    </source>
</evidence>
<feature type="domain" description="L,D-TPase catalytic" evidence="8">
    <location>
        <begin position="356"/>
        <end position="481"/>
    </location>
</feature>
<evidence type="ECO:0000256" key="5">
    <source>
        <dbReference type="ARBA" id="ARBA00023316"/>
    </source>
</evidence>
<dbReference type="SUPFAM" id="SSF141523">
    <property type="entry name" value="L,D-transpeptidase catalytic domain-like"/>
    <property type="match status" value="1"/>
</dbReference>
<evidence type="ECO:0000256" key="6">
    <source>
        <dbReference type="PROSITE-ProRule" id="PRU01373"/>
    </source>
</evidence>
<evidence type="ECO:0000313" key="10">
    <source>
        <dbReference type="EMBL" id="TDK60743.1"/>
    </source>
</evidence>
<dbReference type="Pfam" id="PF03734">
    <property type="entry name" value="YkuD"/>
    <property type="match status" value="1"/>
</dbReference>
<dbReference type="InterPro" id="IPR005490">
    <property type="entry name" value="LD_TPept_cat_dom"/>
</dbReference>
<keyword evidence="4 6" id="KW-0573">Peptidoglycan synthesis</keyword>
<dbReference type="InterPro" id="IPR038063">
    <property type="entry name" value="Transpep_catalytic_dom"/>
</dbReference>
<comment type="pathway">
    <text evidence="1 6">Cell wall biogenesis; peptidoglycan biosynthesis.</text>
</comment>
<dbReference type="GO" id="GO:0016740">
    <property type="term" value="F:transferase activity"/>
    <property type="evidence" value="ECO:0007669"/>
    <property type="project" value="UniProtKB-KW"/>
</dbReference>
<dbReference type="EMBL" id="SMYO01000006">
    <property type="protein sequence ID" value="TDK60743.1"/>
    <property type="molecule type" value="Genomic_DNA"/>
</dbReference>
<organism evidence="10 11">
    <name type="scientific">Bacillus salipaludis</name>
    <dbReference type="NCBI Taxonomy" id="2547811"/>
    <lineage>
        <taxon>Bacteria</taxon>
        <taxon>Bacillati</taxon>
        <taxon>Bacillota</taxon>
        <taxon>Bacilli</taxon>
        <taxon>Bacillales</taxon>
        <taxon>Bacillaceae</taxon>
        <taxon>Bacillus</taxon>
    </lineage>
</organism>
<dbReference type="GO" id="GO:0005576">
    <property type="term" value="C:extracellular region"/>
    <property type="evidence" value="ECO:0007669"/>
    <property type="project" value="TreeGrafter"/>
</dbReference>
<dbReference type="GO" id="GO:0071972">
    <property type="term" value="F:peptidoglycan L,D-transpeptidase activity"/>
    <property type="evidence" value="ECO:0007669"/>
    <property type="project" value="TreeGrafter"/>
</dbReference>
<dbReference type="GO" id="GO:0008360">
    <property type="term" value="P:regulation of cell shape"/>
    <property type="evidence" value="ECO:0007669"/>
    <property type="project" value="UniProtKB-UniRule"/>
</dbReference>
<dbReference type="AlphaFoldDB" id="A0A4R5VQB2"/>
<dbReference type="EMBL" id="JAVGVR010000001">
    <property type="protein sequence ID" value="MDQ6598713.1"/>
    <property type="molecule type" value="Genomic_DNA"/>
</dbReference>
<dbReference type="Proteomes" id="UP000295132">
    <property type="component" value="Unassembled WGS sequence"/>
</dbReference>
<reference evidence="9" key="2">
    <citation type="submission" date="2023-08" db="EMBL/GenBank/DDBJ databases">
        <title>Nitrogen cycling bacteria in agricultural field soils.</title>
        <authorList>
            <person name="Jang J."/>
        </authorList>
    </citation>
    <scope>NUCLEOTIDE SEQUENCE</scope>
    <source>
        <strain evidence="9">PS3-36</strain>
    </source>
</reference>
<protein>
    <submittedName>
        <fullName evidence="9">L,D-transpeptidase family protein</fullName>
    </submittedName>
</protein>
<evidence type="ECO:0000313" key="9">
    <source>
        <dbReference type="EMBL" id="MDQ6598713.1"/>
    </source>
</evidence>
<keyword evidence="12" id="KW-1185">Reference proteome</keyword>
<evidence type="ECO:0000313" key="12">
    <source>
        <dbReference type="Proteomes" id="UP001178888"/>
    </source>
</evidence>
<dbReference type="Proteomes" id="UP001178888">
    <property type="component" value="Unassembled WGS sequence"/>
</dbReference>
<evidence type="ECO:0000256" key="4">
    <source>
        <dbReference type="ARBA" id="ARBA00022984"/>
    </source>
</evidence>
<evidence type="ECO:0000256" key="2">
    <source>
        <dbReference type="ARBA" id="ARBA00022679"/>
    </source>
</evidence>
<keyword evidence="7" id="KW-0472">Membrane</keyword>
<dbReference type="PANTHER" id="PTHR30582:SF33">
    <property type="entry name" value="EXPORTED PROTEIN"/>
    <property type="match status" value="1"/>
</dbReference>
<keyword evidence="2" id="KW-0808">Transferase</keyword>
<dbReference type="InterPro" id="IPR038054">
    <property type="entry name" value="LD_TPept-like_central_sf"/>
</dbReference>
<dbReference type="GO" id="GO:0071555">
    <property type="term" value="P:cell wall organization"/>
    <property type="evidence" value="ECO:0007669"/>
    <property type="project" value="UniProtKB-UniRule"/>
</dbReference>
<feature type="active site" description="Nucleophile" evidence="6">
    <location>
        <position position="457"/>
    </location>
</feature>
<proteinExistence type="predicted"/>
<evidence type="ECO:0000313" key="11">
    <source>
        <dbReference type="Proteomes" id="UP000295132"/>
    </source>
</evidence>
<gene>
    <name evidence="10" type="ORF">E2K98_13520</name>
    <name evidence="9" type="ORF">RCG21_20505</name>
</gene>
<accession>A0A4R5VQB2</accession>